<name>A0A512DEI6_9CELL</name>
<dbReference type="Gene3D" id="2.60.40.1240">
    <property type="match status" value="1"/>
</dbReference>
<evidence type="ECO:0000313" key="5">
    <source>
        <dbReference type="Proteomes" id="UP000321181"/>
    </source>
</evidence>
<feature type="compositionally biased region" description="Low complexity" evidence="2">
    <location>
        <begin position="67"/>
        <end position="91"/>
    </location>
</feature>
<evidence type="ECO:0000256" key="3">
    <source>
        <dbReference type="SAM" id="Phobius"/>
    </source>
</evidence>
<dbReference type="AlphaFoldDB" id="A0A512DEI6"/>
<feature type="region of interest" description="Disordered" evidence="2">
    <location>
        <begin position="1"/>
        <end position="32"/>
    </location>
</feature>
<accession>A0A512DEI6</accession>
<proteinExistence type="predicted"/>
<keyword evidence="1" id="KW-0732">Signal</keyword>
<feature type="transmembrane region" description="Helical" evidence="3">
    <location>
        <begin position="33"/>
        <end position="51"/>
    </location>
</feature>
<protein>
    <recommendedName>
        <fullName evidence="6">DUF4352 domain-containing protein</fullName>
    </recommendedName>
</protein>
<keyword evidence="3" id="KW-1133">Transmembrane helix</keyword>
<dbReference type="EMBL" id="BJYY01000014">
    <property type="protein sequence ID" value="GEO34640.1"/>
    <property type="molecule type" value="Genomic_DNA"/>
</dbReference>
<dbReference type="RefSeq" id="WP_146904578.1">
    <property type="nucleotide sequence ID" value="NZ_BAAARM010000004.1"/>
</dbReference>
<dbReference type="OrthoDB" id="3831250at2"/>
<evidence type="ECO:0008006" key="6">
    <source>
        <dbReference type="Google" id="ProtNLM"/>
    </source>
</evidence>
<feature type="region of interest" description="Disordered" evidence="2">
    <location>
        <begin position="54"/>
        <end position="120"/>
    </location>
</feature>
<keyword evidence="3" id="KW-0812">Transmembrane</keyword>
<gene>
    <name evidence="4" type="ORF">CAE01nite_23650</name>
</gene>
<organism evidence="4 5">
    <name type="scientific">Cellulomonas aerilata</name>
    <dbReference type="NCBI Taxonomy" id="515326"/>
    <lineage>
        <taxon>Bacteria</taxon>
        <taxon>Bacillati</taxon>
        <taxon>Actinomycetota</taxon>
        <taxon>Actinomycetes</taxon>
        <taxon>Micrococcales</taxon>
        <taxon>Cellulomonadaceae</taxon>
        <taxon>Cellulomonas</taxon>
    </lineage>
</organism>
<feature type="compositionally biased region" description="Pro residues" evidence="2">
    <location>
        <begin position="92"/>
        <end position="119"/>
    </location>
</feature>
<keyword evidence="3" id="KW-0472">Membrane</keyword>
<keyword evidence="5" id="KW-1185">Reference proteome</keyword>
<evidence type="ECO:0000313" key="4">
    <source>
        <dbReference type="EMBL" id="GEO34640.1"/>
    </source>
</evidence>
<feature type="compositionally biased region" description="Basic and acidic residues" evidence="2">
    <location>
        <begin position="1"/>
        <end position="18"/>
    </location>
</feature>
<evidence type="ECO:0000256" key="1">
    <source>
        <dbReference type="ARBA" id="ARBA00022729"/>
    </source>
</evidence>
<dbReference type="InterPro" id="IPR029050">
    <property type="entry name" value="Immunoprotect_excell_Ig-like"/>
</dbReference>
<reference evidence="4 5" key="1">
    <citation type="submission" date="2019-07" db="EMBL/GenBank/DDBJ databases">
        <title>Whole genome shotgun sequence of Cellulomonas aerilata NBRC 106308.</title>
        <authorList>
            <person name="Hosoyama A."/>
            <person name="Uohara A."/>
            <person name="Ohji S."/>
            <person name="Ichikawa N."/>
        </authorList>
    </citation>
    <scope>NUCLEOTIDE SEQUENCE [LARGE SCALE GENOMIC DNA]</scope>
    <source>
        <strain evidence="4 5">NBRC 106308</strain>
    </source>
</reference>
<sequence>MSRTSDPREPARPGDRPGARPPTGPPTGRRRTLAVAAGALVALLLVVWALTQRDDDRAPVTADDAEPTVTSSATPEPSATPSSTPSATPGVVPAPAPAPGPAAPDPATPEQPALPPPLTPRALTEEAEIGPEAVARVSRLEAVEGEPQGVGEIGGPALRFTIELQNTGTGPIRVQDAVVNVTYGDEATPATEVSGPGRQPFVGDVAPGATATGTYVFVVPTEQRGAVSVSLEYRAGAPVAVFQGSAAAAPAG</sequence>
<dbReference type="Proteomes" id="UP000321181">
    <property type="component" value="Unassembled WGS sequence"/>
</dbReference>
<comment type="caution">
    <text evidence="4">The sequence shown here is derived from an EMBL/GenBank/DDBJ whole genome shotgun (WGS) entry which is preliminary data.</text>
</comment>
<evidence type="ECO:0000256" key="2">
    <source>
        <dbReference type="SAM" id="MobiDB-lite"/>
    </source>
</evidence>